<keyword evidence="6" id="KW-0812">Transmembrane</keyword>
<evidence type="ECO:0000256" key="5">
    <source>
        <dbReference type="ARBA" id="ARBA00022679"/>
    </source>
</evidence>
<dbReference type="PRINTS" id="PR00344">
    <property type="entry name" value="BCTRLSENSOR"/>
</dbReference>
<dbReference type="Gene3D" id="3.30.565.10">
    <property type="entry name" value="Histidine kinase-like ATPase, C-terminal domain"/>
    <property type="match status" value="1"/>
</dbReference>
<dbReference type="PANTHER" id="PTHR45436:SF5">
    <property type="entry name" value="SENSOR HISTIDINE KINASE TRCS"/>
    <property type="match status" value="1"/>
</dbReference>
<reference evidence="12 13" key="1">
    <citation type="journal article" date="2017" name="Elife">
        <title>Extensive horizontal gene transfer in cheese-associated bacteria.</title>
        <authorList>
            <person name="Bonham K.S."/>
            <person name="Wolfe B.E."/>
            <person name="Dutton R.J."/>
        </authorList>
    </citation>
    <scope>NUCLEOTIDE SEQUENCE [LARGE SCALE GENOMIC DNA]</scope>
    <source>
        <strain evidence="12 13">JB182</strain>
    </source>
</reference>
<dbReference type="Pfam" id="PF02518">
    <property type="entry name" value="HATPase_c"/>
    <property type="match status" value="1"/>
</dbReference>
<dbReference type="GO" id="GO:0005886">
    <property type="term" value="C:plasma membrane"/>
    <property type="evidence" value="ECO:0007669"/>
    <property type="project" value="TreeGrafter"/>
</dbReference>
<evidence type="ECO:0000256" key="2">
    <source>
        <dbReference type="ARBA" id="ARBA00004370"/>
    </source>
</evidence>
<dbReference type="InterPro" id="IPR005467">
    <property type="entry name" value="His_kinase_dom"/>
</dbReference>
<sequence>MNAPVGFRLSNPILNCARHSKIVLSVASTPKAIEIQIQDHGAGMSEAELARAGERFWRAEHVRQSPGTGLGLAIVDRLARANNGELILASVAGAGLKASIILPRAEQHKAVSHDS</sequence>
<comment type="caution">
    <text evidence="12">The sequence shown here is derived from an EMBL/GenBank/DDBJ whole genome shotgun (WGS) entry which is preliminary data.</text>
</comment>
<evidence type="ECO:0000313" key="13">
    <source>
        <dbReference type="Proteomes" id="UP000235739"/>
    </source>
</evidence>
<dbReference type="InterPro" id="IPR003594">
    <property type="entry name" value="HATPase_dom"/>
</dbReference>
<accession>A0A2N7S494</accession>
<feature type="domain" description="Histidine kinase" evidence="11">
    <location>
        <begin position="1"/>
        <end position="106"/>
    </location>
</feature>
<evidence type="ECO:0000256" key="8">
    <source>
        <dbReference type="ARBA" id="ARBA00022989"/>
    </source>
</evidence>
<dbReference type="InterPro" id="IPR050428">
    <property type="entry name" value="TCS_sensor_his_kinase"/>
</dbReference>
<proteinExistence type="predicted"/>
<dbReference type="AlphaFoldDB" id="A0A2N7S494"/>
<keyword evidence="9" id="KW-0902">Two-component regulatory system</keyword>
<dbReference type="PANTHER" id="PTHR45436">
    <property type="entry name" value="SENSOR HISTIDINE KINASE YKOH"/>
    <property type="match status" value="1"/>
</dbReference>
<dbReference type="GO" id="GO:0000160">
    <property type="term" value="P:phosphorelay signal transduction system"/>
    <property type="evidence" value="ECO:0007669"/>
    <property type="project" value="UniProtKB-KW"/>
</dbReference>
<comment type="subcellular location">
    <subcellularLocation>
        <location evidence="2">Membrane</location>
    </subcellularLocation>
</comment>
<dbReference type="EMBL" id="PNQX01000001">
    <property type="protein sequence ID" value="PMQ20969.1"/>
    <property type="molecule type" value="Genomic_DNA"/>
</dbReference>
<evidence type="ECO:0000256" key="6">
    <source>
        <dbReference type="ARBA" id="ARBA00022692"/>
    </source>
</evidence>
<evidence type="ECO:0000256" key="4">
    <source>
        <dbReference type="ARBA" id="ARBA00022553"/>
    </source>
</evidence>
<dbReference type="CDD" id="cd00075">
    <property type="entry name" value="HATPase"/>
    <property type="match status" value="1"/>
</dbReference>
<evidence type="ECO:0000256" key="1">
    <source>
        <dbReference type="ARBA" id="ARBA00000085"/>
    </source>
</evidence>
<dbReference type="EC" id="2.7.13.3" evidence="3"/>
<evidence type="ECO:0000256" key="3">
    <source>
        <dbReference type="ARBA" id="ARBA00012438"/>
    </source>
</evidence>
<dbReference type="SMART" id="SM00387">
    <property type="entry name" value="HATPase_c"/>
    <property type="match status" value="1"/>
</dbReference>
<evidence type="ECO:0000256" key="10">
    <source>
        <dbReference type="ARBA" id="ARBA00023136"/>
    </source>
</evidence>
<keyword evidence="8" id="KW-1133">Transmembrane helix</keyword>
<evidence type="ECO:0000313" key="12">
    <source>
        <dbReference type="EMBL" id="PMQ20969.1"/>
    </source>
</evidence>
<dbReference type="InterPro" id="IPR036890">
    <property type="entry name" value="HATPase_C_sf"/>
</dbReference>
<organism evidence="12 13">
    <name type="scientific">Glutamicibacter arilaitensis</name>
    <dbReference type="NCBI Taxonomy" id="256701"/>
    <lineage>
        <taxon>Bacteria</taxon>
        <taxon>Bacillati</taxon>
        <taxon>Actinomycetota</taxon>
        <taxon>Actinomycetes</taxon>
        <taxon>Micrococcales</taxon>
        <taxon>Micrococcaceae</taxon>
        <taxon>Glutamicibacter</taxon>
    </lineage>
</organism>
<name>A0A2N7S494_9MICC</name>
<evidence type="ECO:0000256" key="7">
    <source>
        <dbReference type="ARBA" id="ARBA00022777"/>
    </source>
</evidence>
<keyword evidence="10" id="KW-0472">Membrane</keyword>
<keyword evidence="5" id="KW-0808">Transferase</keyword>
<dbReference type="PROSITE" id="PS50109">
    <property type="entry name" value="HIS_KIN"/>
    <property type="match status" value="1"/>
</dbReference>
<keyword evidence="7" id="KW-0418">Kinase</keyword>
<protein>
    <recommendedName>
        <fullName evidence="3">histidine kinase</fullName>
        <ecNumber evidence="3">2.7.13.3</ecNumber>
    </recommendedName>
</protein>
<dbReference type="InterPro" id="IPR004358">
    <property type="entry name" value="Sig_transdc_His_kin-like_C"/>
</dbReference>
<dbReference type="GO" id="GO:0004673">
    <property type="term" value="F:protein histidine kinase activity"/>
    <property type="evidence" value="ECO:0007669"/>
    <property type="project" value="UniProtKB-EC"/>
</dbReference>
<evidence type="ECO:0000259" key="11">
    <source>
        <dbReference type="PROSITE" id="PS50109"/>
    </source>
</evidence>
<dbReference type="SUPFAM" id="SSF55874">
    <property type="entry name" value="ATPase domain of HSP90 chaperone/DNA topoisomerase II/histidine kinase"/>
    <property type="match status" value="1"/>
</dbReference>
<gene>
    <name evidence="12" type="ORF">CIK84_05115</name>
</gene>
<dbReference type="Proteomes" id="UP000235739">
    <property type="component" value="Unassembled WGS sequence"/>
</dbReference>
<keyword evidence="4" id="KW-0597">Phosphoprotein</keyword>
<evidence type="ECO:0000256" key="9">
    <source>
        <dbReference type="ARBA" id="ARBA00023012"/>
    </source>
</evidence>
<comment type="catalytic activity">
    <reaction evidence="1">
        <text>ATP + protein L-histidine = ADP + protein N-phospho-L-histidine.</text>
        <dbReference type="EC" id="2.7.13.3"/>
    </reaction>
</comment>